<evidence type="ECO:0000259" key="3">
    <source>
        <dbReference type="PROSITE" id="PS51186"/>
    </source>
</evidence>
<protein>
    <submittedName>
        <fullName evidence="4">Acetyltransferase (GNAT) family protein</fullName>
    </submittedName>
</protein>
<keyword evidence="2" id="KW-0012">Acyltransferase</keyword>
<dbReference type="PROSITE" id="PS51186">
    <property type="entry name" value="GNAT"/>
    <property type="match status" value="1"/>
</dbReference>
<dbReference type="CDD" id="cd04301">
    <property type="entry name" value="NAT_SF"/>
    <property type="match status" value="1"/>
</dbReference>
<dbReference type="InterPro" id="IPR016181">
    <property type="entry name" value="Acyl_CoA_acyltransferase"/>
</dbReference>
<evidence type="ECO:0000313" key="5">
    <source>
        <dbReference type="Proteomes" id="UP000294664"/>
    </source>
</evidence>
<evidence type="ECO:0000256" key="2">
    <source>
        <dbReference type="ARBA" id="ARBA00023315"/>
    </source>
</evidence>
<accession>A0A4R3LZP7</accession>
<dbReference type="InterPro" id="IPR000182">
    <property type="entry name" value="GNAT_dom"/>
</dbReference>
<keyword evidence="5" id="KW-1185">Reference proteome</keyword>
<dbReference type="OrthoDB" id="572496at2"/>
<dbReference type="PANTHER" id="PTHR43877">
    <property type="entry name" value="AMINOALKYLPHOSPHONATE N-ACETYLTRANSFERASE-RELATED-RELATED"/>
    <property type="match status" value="1"/>
</dbReference>
<feature type="domain" description="N-acetyltransferase" evidence="3">
    <location>
        <begin position="3"/>
        <end position="150"/>
    </location>
</feature>
<dbReference type="Gene3D" id="3.40.630.30">
    <property type="match status" value="1"/>
</dbReference>
<dbReference type="InterPro" id="IPR050832">
    <property type="entry name" value="Bact_Acetyltransf"/>
</dbReference>
<evidence type="ECO:0000256" key="1">
    <source>
        <dbReference type="ARBA" id="ARBA00022679"/>
    </source>
</evidence>
<dbReference type="EMBL" id="SMAI01000003">
    <property type="protein sequence ID" value="TCT06241.1"/>
    <property type="molecule type" value="Genomic_DNA"/>
</dbReference>
<keyword evidence="1 4" id="KW-0808">Transferase</keyword>
<evidence type="ECO:0000313" key="4">
    <source>
        <dbReference type="EMBL" id="TCT06241.1"/>
    </source>
</evidence>
<dbReference type="PANTHER" id="PTHR43877:SF2">
    <property type="entry name" value="AMINOALKYLPHOSPHONATE N-ACETYLTRANSFERASE-RELATED"/>
    <property type="match status" value="1"/>
</dbReference>
<reference evidence="4 5" key="1">
    <citation type="submission" date="2019-03" db="EMBL/GenBank/DDBJ databases">
        <title>Genomic Encyclopedia of Type Strains, Phase IV (KMG-IV): sequencing the most valuable type-strain genomes for metagenomic binning, comparative biology and taxonomic classification.</title>
        <authorList>
            <person name="Goeker M."/>
        </authorList>
    </citation>
    <scope>NUCLEOTIDE SEQUENCE [LARGE SCALE GENOMIC DNA]</scope>
    <source>
        <strain evidence="4 5">DSM 9035</strain>
    </source>
</reference>
<comment type="caution">
    <text evidence="4">The sequence shown here is derived from an EMBL/GenBank/DDBJ whole genome shotgun (WGS) entry which is preliminary data.</text>
</comment>
<dbReference type="GO" id="GO:0016747">
    <property type="term" value="F:acyltransferase activity, transferring groups other than amino-acyl groups"/>
    <property type="evidence" value="ECO:0007669"/>
    <property type="project" value="InterPro"/>
</dbReference>
<name>A0A4R3LZP7_9HYPH</name>
<sequence>MTDLPRLAGPEALGAVEAIIEAAYAPYVARIGRKPAPMLADYGALIAAGRVHVLDHAGAIRGVLVLIPEADALLLDTVAVAPAAQGLGLGRTLLDFAEQAARAQGYRAIRLYTNAAMVENIALYTRRHYVETHRAEEHGLKRVFMTKALGASPRRSARAAR</sequence>
<organism evidence="4 5">
    <name type="scientific">Aquabacter spiritensis</name>
    <dbReference type="NCBI Taxonomy" id="933073"/>
    <lineage>
        <taxon>Bacteria</taxon>
        <taxon>Pseudomonadati</taxon>
        <taxon>Pseudomonadota</taxon>
        <taxon>Alphaproteobacteria</taxon>
        <taxon>Hyphomicrobiales</taxon>
        <taxon>Xanthobacteraceae</taxon>
        <taxon>Aquabacter</taxon>
    </lineage>
</organism>
<dbReference type="Pfam" id="PF00583">
    <property type="entry name" value="Acetyltransf_1"/>
    <property type="match status" value="1"/>
</dbReference>
<dbReference type="SUPFAM" id="SSF55729">
    <property type="entry name" value="Acyl-CoA N-acyltransferases (Nat)"/>
    <property type="match status" value="1"/>
</dbReference>
<dbReference type="Proteomes" id="UP000294664">
    <property type="component" value="Unassembled WGS sequence"/>
</dbReference>
<dbReference type="AlphaFoldDB" id="A0A4R3LZP7"/>
<proteinExistence type="predicted"/>
<gene>
    <name evidence="4" type="ORF">EDC64_103345</name>
</gene>
<dbReference type="RefSeq" id="WP_132030749.1">
    <property type="nucleotide sequence ID" value="NZ_SMAI01000003.1"/>
</dbReference>